<organism evidence="9 10">
    <name type="scientific">Plectosphaerella cucumerina</name>
    <dbReference type="NCBI Taxonomy" id="40658"/>
    <lineage>
        <taxon>Eukaryota</taxon>
        <taxon>Fungi</taxon>
        <taxon>Dikarya</taxon>
        <taxon>Ascomycota</taxon>
        <taxon>Pezizomycotina</taxon>
        <taxon>Sordariomycetes</taxon>
        <taxon>Hypocreomycetidae</taxon>
        <taxon>Glomerellales</taxon>
        <taxon>Plectosphaerellaceae</taxon>
        <taxon>Plectosphaerella</taxon>
    </lineage>
</organism>
<dbReference type="PROSITE" id="PS51677">
    <property type="entry name" value="NODB"/>
    <property type="match status" value="1"/>
</dbReference>
<evidence type="ECO:0000256" key="2">
    <source>
        <dbReference type="ARBA" id="ARBA00022723"/>
    </source>
</evidence>
<evidence type="ECO:0000256" key="4">
    <source>
        <dbReference type="ARBA" id="ARBA00022801"/>
    </source>
</evidence>
<dbReference type="Gene3D" id="3.20.20.370">
    <property type="entry name" value="Glycoside hydrolase/deacetylase"/>
    <property type="match status" value="1"/>
</dbReference>
<evidence type="ECO:0000256" key="5">
    <source>
        <dbReference type="ARBA" id="ARBA00023277"/>
    </source>
</evidence>
<evidence type="ECO:0000256" key="1">
    <source>
        <dbReference type="ARBA" id="ARBA00001941"/>
    </source>
</evidence>
<dbReference type="PANTHER" id="PTHR46471">
    <property type="entry name" value="CHITIN DEACETYLASE"/>
    <property type="match status" value="1"/>
</dbReference>
<dbReference type="AlphaFoldDB" id="A0A8K0TJL6"/>
<gene>
    <name evidence="9" type="ORF">B0T11DRAFT_63836</name>
</gene>
<keyword evidence="3 7" id="KW-0732">Signal</keyword>
<keyword evidence="2" id="KW-0479">Metal-binding</keyword>
<feature type="chain" id="PRO_5035465217" evidence="7">
    <location>
        <begin position="20"/>
        <end position="250"/>
    </location>
</feature>
<evidence type="ECO:0000313" key="10">
    <source>
        <dbReference type="Proteomes" id="UP000813385"/>
    </source>
</evidence>
<keyword evidence="4" id="KW-0378">Hydrolase</keyword>
<dbReference type="GO" id="GO:0046872">
    <property type="term" value="F:metal ion binding"/>
    <property type="evidence" value="ECO:0007669"/>
    <property type="project" value="UniProtKB-KW"/>
</dbReference>
<keyword evidence="10" id="KW-1185">Reference proteome</keyword>
<dbReference type="InterPro" id="IPR011330">
    <property type="entry name" value="Glyco_hydro/deAcase_b/a-brl"/>
</dbReference>
<dbReference type="CDD" id="cd10951">
    <property type="entry name" value="CE4_ClCDA_like"/>
    <property type="match status" value="1"/>
</dbReference>
<protein>
    <submittedName>
        <fullName evidence="9">Polysaccharide deacetylase family protein</fullName>
    </submittedName>
</protein>
<evidence type="ECO:0000256" key="6">
    <source>
        <dbReference type="ARBA" id="ARBA00023285"/>
    </source>
</evidence>
<feature type="signal peptide" evidence="7">
    <location>
        <begin position="1"/>
        <end position="19"/>
    </location>
</feature>
<reference evidence="9" key="1">
    <citation type="journal article" date="2021" name="Nat. Commun.">
        <title>Genetic determinants of endophytism in the Arabidopsis root mycobiome.</title>
        <authorList>
            <person name="Mesny F."/>
            <person name="Miyauchi S."/>
            <person name="Thiergart T."/>
            <person name="Pickel B."/>
            <person name="Atanasova L."/>
            <person name="Karlsson M."/>
            <person name="Huettel B."/>
            <person name="Barry K.W."/>
            <person name="Haridas S."/>
            <person name="Chen C."/>
            <person name="Bauer D."/>
            <person name="Andreopoulos W."/>
            <person name="Pangilinan J."/>
            <person name="LaButti K."/>
            <person name="Riley R."/>
            <person name="Lipzen A."/>
            <person name="Clum A."/>
            <person name="Drula E."/>
            <person name="Henrissat B."/>
            <person name="Kohler A."/>
            <person name="Grigoriev I.V."/>
            <person name="Martin F.M."/>
            <person name="Hacquard S."/>
        </authorList>
    </citation>
    <scope>NUCLEOTIDE SEQUENCE</scope>
    <source>
        <strain evidence="9">MPI-CAGE-AT-0016</strain>
    </source>
</reference>
<proteinExistence type="predicted"/>
<name>A0A8K0TJL6_9PEZI</name>
<evidence type="ECO:0000256" key="3">
    <source>
        <dbReference type="ARBA" id="ARBA00022729"/>
    </source>
</evidence>
<dbReference type="GO" id="GO:0016810">
    <property type="term" value="F:hydrolase activity, acting on carbon-nitrogen (but not peptide) bonds"/>
    <property type="evidence" value="ECO:0007669"/>
    <property type="project" value="InterPro"/>
</dbReference>
<dbReference type="Proteomes" id="UP000813385">
    <property type="component" value="Unassembled WGS sequence"/>
</dbReference>
<dbReference type="OrthoDB" id="407355at2759"/>
<dbReference type="EMBL" id="JAGPXD010000002">
    <property type="protein sequence ID" value="KAH7368389.1"/>
    <property type="molecule type" value="Genomic_DNA"/>
</dbReference>
<comment type="caution">
    <text evidence="9">The sequence shown here is derived from an EMBL/GenBank/DDBJ whole genome shotgun (WGS) entry which is preliminary data.</text>
</comment>
<dbReference type="PANTHER" id="PTHR46471:SF2">
    <property type="entry name" value="CHITIN DEACETYLASE-RELATED"/>
    <property type="match status" value="1"/>
</dbReference>
<dbReference type="GO" id="GO:0005975">
    <property type="term" value="P:carbohydrate metabolic process"/>
    <property type="evidence" value="ECO:0007669"/>
    <property type="project" value="InterPro"/>
</dbReference>
<dbReference type="InterPro" id="IPR002509">
    <property type="entry name" value="NODB_dom"/>
</dbReference>
<evidence type="ECO:0000259" key="8">
    <source>
        <dbReference type="PROSITE" id="PS51677"/>
    </source>
</evidence>
<dbReference type="Pfam" id="PF01522">
    <property type="entry name" value="Polysacc_deac_1"/>
    <property type="match status" value="1"/>
</dbReference>
<evidence type="ECO:0000256" key="7">
    <source>
        <dbReference type="SAM" id="SignalP"/>
    </source>
</evidence>
<accession>A0A8K0TJL6</accession>
<sequence>MRFGYVLCSLSTLLATVVASPLDMSVIESRQSASKVPAGITILKCTVKDTIALTFDDGPYIYTEKAIDTLNAAGMKGTFFFNGLNWGNINDYKPTLERMIKEKHQIGSHTWNHPYLTKVTKSVARAQMIKVEEHLLKLIGRYPVYMRPPYLDVNANVLGYLKELDYRVISRDVETDDWKKDPKASIDAFIKSVNAGNRLVLAHDVHKETVEVLLPAMIKEIQKRGLKAVTVGTCLGDHSNNWYSTVVRKV</sequence>
<feature type="domain" description="NodB homology" evidence="8">
    <location>
        <begin position="49"/>
        <end position="229"/>
    </location>
</feature>
<dbReference type="SUPFAM" id="SSF88713">
    <property type="entry name" value="Glycoside hydrolase/deacetylase"/>
    <property type="match status" value="1"/>
</dbReference>
<comment type="cofactor">
    <cofactor evidence="1">
        <name>Co(2+)</name>
        <dbReference type="ChEBI" id="CHEBI:48828"/>
    </cofactor>
</comment>
<keyword evidence="6" id="KW-0170">Cobalt</keyword>
<evidence type="ECO:0000313" key="9">
    <source>
        <dbReference type="EMBL" id="KAH7368389.1"/>
    </source>
</evidence>
<keyword evidence="5" id="KW-0119">Carbohydrate metabolism</keyword>